<reference evidence="3" key="1">
    <citation type="submission" date="2021-01" db="EMBL/GenBank/DDBJ databases">
        <authorList>
            <consortium name="Genoscope - CEA"/>
            <person name="William W."/>
        </authorList>
    </citation>
    <scope>NUCLEOTIDE SEQUENCE</scope>
</reference>
<dbReference type="InterPro" id="IPR040256">
    <property type="entry name" value="At4g02000-like"/>
</dbReference>
<dbReference type="PANTHER" id="PTHR31286">
    <property type="entry name" value="GLYCINE-RICH CELL WALL STRUCTURAL PROTEIN 1.8-LIKE"/>
    <property type="match status" value="1"/>
</dbReference>
<feature type="domain" description="DUF4283" evidence="2">
    <location>
        <begin position="218"/>
        <end position="299"/>
    </location>
</feature>
<dbReference type="Proteomes" id="UP001295469">
    <property type="component" value="Chromosome C05"/>
</dbReference>
<feature type="region of interest" description="Disordered" evidence="1">
    <location>
        <begin position="1"/>
        <end position="42"/>
    </location>
</feature>
<dbReference type="Pfam" id="PF14111">
    <property type="entry name" value="DUF4283"/>
    <property type="match status" value="1"/>
</dbReference>
<proteinExistence type="predicted"/>
<evidence type="ECO:0000259" key="2">
    <source>
        <dbReference type="Pfam" id="PF14111"/>
    </source>
</evidence>
<dbReference type="EMBL" id="HG994369">
    <property type="protein sequence ID" value="CAF1929781.1"/>
    <property type="molecule type" value="Genomic_DNA"/>
</dbReference>
<dbReference type="AlphaFoldDB" id="A0A816LHE8"/>
<dbReference type="SUPFAM" id="SSF57756">
    <property type="entry name" value="Retrovirus zinc finger-like domains"/>
    <property type="match status" value="1"/>
</dbReference>
<dbReference type="GO" id="GO:0003676">
    <property type="term" value="F:nucleic acid binding"/>
    <property type="evidence" value="ECO:0007669"/>
    <property type="project" value="InterPro"/>
</dbReference>
<evidence type="ECO:0000313" key="3">
    <source>
        <dbReference type="EMBL" id="CAF1929781.1"/>
    </source>
</evidence>
<feature type="compositionally biased region" description="Low complexity" evidence="1">
    <location>
        <begin position="9"/>
        <end position="28"/>
    </location>
</feature>
<name>A0A816LHE8_BRANA</name>
<sequence>MTKKEKPKPVVSGKTSSSPSSSSSSHTSGENKQASSRVPAGSSPVFYDLKAATVVAGSVTLSTTDLHLEIPVQIGEVEIDLPPNEESEIPTSPSNTIVAVTLETPASTSTLVADAAKPESLAPVLSIPSSNESPTTNSALAAPAANPETQVQFPLTATLSDKATVNTPAPDQVKPTDEWVGLFKGNRRGKELEKKGTPFTLPSEQMCVKIPNSVIEKNKKAWECFVIGQFYSDPPAQSLIHNIVNGIWRKQYRDITVSKLEGNAFLFCIPNVSTRNRVIYQRLWQIEGQTMFVAHWEPDNLPEKPVLTSAPIWLELRNVPLQFFNEDGLERIASLVGHPKFLHPATANKTDLEVAKVLTLIDPRQPLPDAVNVQFDSGDIAWVTVSSPWMPPVCTHCREIGHTLKRCPSAPKTCKGCNSSNQSSDACPKSKDTHTRSNRGKSAVNLFR</sequence>
<dbReference type="GO" id="GO:0008270">
    <property type="term" value="F:zinc ion binding"/>
    <property type="evidence" value="ECO:0007669"/>
    <property type="project" value="InterPro"/>
</dbReference>
<dbReference type="InterPro" id="IPR036875">
    <property type="entry name" value="Znf_CCHC_sf"/>
</dbReference>
<feature type="compositionally biased region" description="Polar residues" evidence="1">
    <location>
        <begin position="416"/>
        <end position="425"/>
    </location>
</feature>
<gene>
    <name evidence="3" type="ORF">DARMORV10_C05P35210.1</name>
</gene>
<dbReference type="InterPro" id="IPR025558">
    <property type="entry name" value="DUF4283"/>
</dbReference>
<dbReference type="PANTHER" id="PTHR31286:SF55">
    <property type="entry name" value="DUF4283 DOMAIN-CONTAINING PROTEIN"/>
    <property type="match status" value="1"/>
</dbReference>
<evidence type="ECO:0000256" key="1">
    <source>
        <dbReference type="SAM" id="MobiDB-lite"/>
    </source>
</evidence>
<dbReference type="Gene3D" id="4.10.60.10">
    <property type="entry name" value="Zinc finger, CCHC-type"/>
    <property type="match status" value="1"/>
</dbReference>
<feature type="region of interest" description="Disordered" evidence="1">
    <location>
        <begin position="410"/>
        <end position="448"/>
    </location>
</feature>
<accession>A0A816LHE8</accession>
<protein>
    <submittedName>
        <fullName evidence="3">(rape) hypothetical protein</fullName>
    </submittedName>
</protein>
<organism evidence="3">
    <name type="scientific">Brassica napus</name>
    <name type="common">Rape</name>
    <dbReference type="NCBI Taxonomy" id="3708"/>
    <lineage>
        <taxon>Eukaryota</taxon>
        <taxon>Viridiplantae</taxon>
        <taxon>Streptophyta</taxon>
        <taxon>Embryophyta</taxon>
        <taxon>Tracheophyta</taxon>
        <taxon>Spermatophyta</taxon>
        <taxon>Magnoliopsida</taxon>
        <taxon>eudicotyledons</taxon>
        <taxon>Gunneridae</taxon>
        <taxon>Pentapetalae</taxon>
        <taxon>rosids</taxon>
        <taxon>malvids</taxon>
        <taxon>Brassicales</taxon>
        <taxon>Brassicaceae</taxon>
        <taxon>Brassiceae</taxon>
        <taxon>Brassica</taxon>
    </lineage>
</organism>